<organism evidence="2 3">
    <name type="scientific">Micromonospora inaquosa</name>
    <dbReference type="NCBI Taxonomy" id="2203716"/>
    <lineage>
        <taxon>Bacteria</taxon>
        <taxon>Bacillati</taxon>
        <taxon>Actinomycetota</taxon>
        <taxon>Actinomycetes</taxon>
        <taxon>Micromonosporales</taxon>
        <taxon>Micromonosporaceae</taxon>
        <taxon>Micromonospora</taxon>
    </lineage>
</organism>
<accession>A0A3N9W122</accession>
<evidence type="ECO:0000256" key="1">
    <source>
        <dbReference type="SAM" id="MobiDB-lite"/>
    </source>
</evidence>
<proteinExistence type="predicted"/>
<comment type="caution">
    <text evidence="2">The sequence shown here is derived from an EMBL/GenBank/DDBJ whole genome shotgun (WGS) entry which is preliminary data.</text>
</comment>
<sequence length="305" mass="30966">MDNPTDQTAAPSALDKVAAALAALGQDTAAAIAQRAGVGYSTATKRLRTLAEAGQAKPLRADDGPTLWRHLPNTTTSTDSDDPQATTTDARQDPPPALTDDNADEAHGPDGAPGPAEEANTASAARPDEESTSLQPDDERRPAPDSDAGRPALQDPPAKPDHVPDAPTTTPAEAGEASPADAENPPAAAAYGQADSAPSLDPTDSDEPIAPSSPTEAPSASDGGKPRRSKGSLRGAILDVLEAHPGQPFKTSQLCKAIDQANEDTDSAKASAGAVVNAVHKLVTDGVAVQIAERPATFQLAPTTT</sequence>
<feature type="compositionally biased region" description="Basic and acidic residues" evidence="1">
    <location>
        <begin position="137"/>
        <end position="148"/>
    </location>
</feature>
<feature type="compositionally biased region" description="Low complexity" evidence="1">
    <location>
        <begin position="166"/>
        <end position="199"/>
    </location>
</feature>
<dbReference type="RefSeq" id="WP_124778339.1">
    <property type="nucleotide sequence ID" value="NZ_QGSZ01000389.1"/>
</dbReference>
<dbReference type="EMBL" id="QGSZ01000389">
    <property type="protein sequence ID" value="RQW94199.1"/>
    <property type="molecule type" value="Genomic_DNA"/>
</dbReference>
<dbReference type="OrthoDB" id="3371969at2"/>
<dbReference type="AlphaFoldDB" id="A0A3N9W122"/>
<name>A0A3N9W122_9ACTN</name>
<feature type="compositionally biased region" description="Low complexity" evidence="1">
    <location>
        <begin position="74"/>
        <end position="89"/>
    </location>
</feature>
<keyword evidence="3" id="KW-1185">Reference proteome</keyword>
<feature type="compositionally biased region" description="Low complexity" evidence="1">
    <location>
        <begin position="208"/>
        <end position="221"/>
    </location>
</feature>
<feature type="region of interest" description="Disordered" evidence="1">
    <location>
        <begin position="51"/>
        <end position="235"/>
    </location>
</feature>
<gene>
    <name evidence="2" type="ORF">DLJ59_34780</name>
</gene>
<reference evidence="2 3" key="1">
    <citation type="submission" date="2018-05" db="EMBL/GenBank/DDBJ databases">
        <title>Micromonospora from Atacama Desert.</title>
        <authorList>
            <person name="Carro L."/>
            <person name="Goodfellow M."/>
            <person name="Klenk H.-P."/>
        </authorList>
    </citation>
    <scope>NUCLEOTIDE SEQUENCE [LARGE SCALE GENOMIC DNA]</scope>
    <source>
        <strain evidence="2 3">LB39</strain>
    </source>
</reference>
<evidence type="ECO:0000313" key="2">
    <source>
        <dbReference type="EMBL" id="RQW94199.1"/>
    </source>
</evidence>
<protein>
    <submittedName>
        <fullName evidence="2">Uncharacterized protein</fullName>
    </submittedName>
</protein>
<dbReference type="Proteomes" id="UP000282312">
    <property type="component" value="Unassembled WGS sequence"/>
</dbReference>
<evidence type="ECO:0000313" key="3">
    <source>
        <dbReference type="Proteomes" id="UP000282312"/>
    </source>
</evidence>